<dbReference type="Gene3D" id="1.20.5.4130">
    <property type="match status" value="1"/>
</dbReference>
<reference evidence="11 12" key="2">
    <citation type="submission" date="2024-10" db="EMBL/GenBank/DDBJ databases">
        <authorList>
            <person name="Ryan C."/>
        </authorList>
    </citation>
    <scope>NUCLEOTIDE SEQUENCE [LARGE SCALE GENOMIC DNA]</scope>
</reference>
<feature type="region of interest" description="Disordered" evidence="7">
    <location>
        <begin position="1384"/>
        <end position="1414"/>
    </location>
</feature>
<evidence type="ECO:0000259" key="8">
    <source>
        <dbReference type="Pfam" id="PF18052"/>
    </source>
</evidence>
<evidence type="ECO:0000256" key="6">
    <source>
        <dbReference type="ARBA" id="ARBA00023054"/>
    </source>
</evidence>
<dbReference type="Pfam" id="PF23559">
    <property type="entry name" value="WHD_DRP"/>
    <property type="match status" value="1"/>
</dbReference>
<dbReference type="Pfam" id="PF23598">
    <property type="entry name" value="LRR_14"/>
    <property type="match status" value="1"/>
</dbReference>
<dbReference type="InterPro" id="IPR055414">
    <property type="entry name" value="LRR_R13L4/SHOC2-like"/>
</dbReference>
<organism evidence="11 12">
    <name type="scientific">Urochloa decumbens</name>
    <dbReference type="NCBI Taxonomy" id="240449"/>
    <lineage>
        <taxon>Eukaryota</taxon>
        <taxon>Viridiplantae</taxon>
        <taxon>Streptophyta</taxon>
        <taxon>Embryophyta</taxon>
        <taxon>Tracheophyta</taxon>
        <taxon>Spermatophyta</taxon>
        <taxon>Magnoliopsida</taxon>
        <taxon>Liliopsida</taxon>
        <taxon>Poales</taxon>
        <taxon>Poaceae</taxon>
        <taxon>PACMAD clade</taxon>
        <taxon>Panicoideae</taxon>
        <taxon>Panicodae</taxon>
        <taxon>Paniceae</taxon>
        <taxon>Melinidinae</taxon>
        <taxon>Urochloa</taxon>
    </lineage>
</organism>
<reference evidence="12" key="1">
    <citation type="submission" date="2024-06" db="EMBL/GenBank/DDBJ databases">
        <authorList>
            <person name="Ryan C."/>
        </authorList>
    </citation>
    <scope>NUCLEOTIDE SEQUENCE [LARGE SCALE GENOMIC DNA]</scope>
</reference>
<evidence type="ECO:0000256" key="5">
    <source>
        <dbReference type="ARBA" id="ARBA00022821"/>
    </source>
</evidence>
<dbReference type="InterPro" id="IPR041118">
    <property type="entry name" value="Rx_N"/>
</dbReference>
<dbReference type="GO" id="GO:0009626">
    <property type="term" value="P:plant-type hypersensitive response"/>
    <property type="evidence" value="ECO:0007669"/>
    <property type="project" value="UniProtKB-ARBA"/>
</dbReference>
<feature type="region of interest" description="Disordered" evidence="7">
    <location>
        <begin position="433"/>
        <end position="538"/>
    </location>
</feature>
<comment type="similarity">
    <text evidence="1">Belongs to the disease resistance NB-LRR family.</text>
</comment>
<dbReference type="GO" id="GO:0002758">
    <property type="term" value="P:innate immune response-activating signaling pathway"/>
    <property type="evidence" value="ECO:0007669"/>
    <property type="project" value="UniProtKB-ARBA"/>
</dbReference>
<dbReference type="Gene3D" id="1.10.10.10">
    <property type="entry name" value="Winged helix-like DNA-binding domain superfamily/Winged helix DNA-binding domain"/>
    <property type="match status" value="1"/>
</dbReference>
<dbReference type="PANTHER" id="PTHR23155">
    <property type="entry name" value="DISEASE RESISTANCE PROTEIN RP"/>
    <property type="match status" value="1"/>
</dbReference>
<evidence type="ECO:0000256" key="1">
    <source>
        <dbReference type="ARBA" id="ARBA00008894"/>
    </source>
</evidence>
<name>A0ABC9AR49_9POAL</name>
<evidence type="ECO:0000313" key="12">
    <source>
        <dbReference type="Proteomes" id="UP001497457"/>
    </source>
</evidence>
<evidence type="ECO:0000256" key="3">
    <source>
        <dbReference type="ARBA" id="ARBA00022737"/>
    </source>
</evidence>
<dbReference type="Proteomes" id="UP001497457">
    <property type="component" value="Chromosome 22rd"/>
</dbReference>
<evidence type="ECO:0000256" key="7">
    <source>
        <dbReference type="SAM" id="MobiDB-lite"/>
    </source>
</evidence>
<feature type="domain" description="Disease resistance N-terminal" evidence="8">
    <location>
        <begin position="10"/>
        <end position="87"/>
    </location>
</feature>
<dbReference type="InterPro" id="IPR038005">
    <property type="entry name" value="RX-like_CC"/>
</dbReference>
<keyword evidence="2" id="KW-0433">Leucine-rich repeat</keyword>
<keyword evidence="3" id="KW-0677">Repeat</keyword>
<keyword evidence="4" id="KW-0547">Nucleotide-binding</keyword>
<feature type="domain" description="Disease resistance R13L4/SHOC-2-like LRR" evidence="10">
    <location>
        <begin position="918"/>
        <end position="1273"/>
    </location>
</feature>
<dbReference type="Pfam" id="PF18052">
    <property type="entry name" value="Rx_N"/>
    <property type="match status" value="1"/>
</dbReference>
<dbReference type="CDD" id="cd14798">
    <property type="entry name" value="RX-CC_like"/>
    <property type="match status" value="1"/>
</dbReference>
<dbReference type="SUPFAM" id="SSF52058">
    <property type="entry name" value="L domain-like"/>
    <property type="match status" value="1"/>
</dbReference>
<dbReference type="InterPro" id="IPR032675">
    <property type="entry name" value="LRR_dom_sf"/>
</dbReference>
<accession>A0ABC9AR49</accession>
<dbReference type="InterPro" id="IPR044974">
    <property type="entry name" value="Disease_R_plants"/>
</dbReference>
<dbReference type="FunFam" id="1.10.10.10:FF:000322">
    <property type="entry name" value="Probable disease resistance protein At1g63360"/>
    <property type="match status" value="1"/>
</dbReference>
<dbReference type="Gene3D" id="3.80.10.10">
    <property type="entry name" value="Ribonuclease Inhibitor"/>
    <property type="match status" value="1"/>
</dbReference>
<dbReference type="GO" id="GO:0000166">
    <property type="term" value="F:nucleotide binding"/>
    <property type="evidence" value="ECO:0007669"/>
    <property type="project" value="UniProtKB-KW"/>
</dbReference>
<feature type="compositionally biased region" description="Acidic residues" evidence="7">
    <location>
        <begin position="508"/>
        <end position="537"/>
    </location>
</feature>
<keyword evidence="5" id="KW-0611">Plant defense</keyword>
<keyword evidence="6" id="KW-0175">Coiled coil</keyword>
<feature type="domain" description="Disease resistance protein winged helix" evidence="9">
    <location>
        <begin position="818"/>
        <end position="889"/>
    </location>
</feature>
<feature type="compositionally biased region" description="Basic and acidic residues" evidence="7">
    <location>
        <begin position="1384"/>
        <end position="1404"/>
    </location>
</feature>
<dbReference type="PANTHER" id="PTHR23155:SF1062">
    <property type="entry name" value="OS11G0579400 PROTEIN"/>
    <property type="match status" value="1"/>
</dbReference>
<sequence>MAELAAGAVTSLLGVIRSEARLLRLVRSDVQFIKEEMESMNSFLAHLARSAPPGGEHDDQVRTWMNQVRLLAQDCNNCIDLYLYRGNPDIHRARGGLRRYLWFVPWFLHKLVAQHRAAVRLRELKHQARDVGERRLRYGVEVPSQSTAGQPAPRARLMSTVSGVSSSGMASSTPAAAAGYAAAVDDEEDGDDQLVVAPVTDHSGHRGLFSRTLDDYVKDKLWEWRTGFKPNADETMSIAIVDPASDLDAYAVVYETAVFHPGYKLNRGYHRAVVIDIPALHPDFLPLRTKEILYYILRELELENSTSQSQKQAAVHRKGVGEDLDSWQLYFKKYKIYRRKKRVLNRIKENIEKMKIYEKLEKIHSDIQTRPAKGQQKKSADRHDPDVNVLLRQLLWSAAASHYEQLKNKDMPKLSASDDTIKAIARKLKQHMETNEQGGEEGGEEGKEGEGGTVRGAEKEECKGGGGGEECEGGEKEIVEEELEGAARDIVEEEERGGGIEIEKENDGEGDEDDEDEDDDIGDDYDDEDDDDIEEEERQQMAPICLDEVQYVHILRQVFPKTASTNKPTAKQATNATLGEDQIKQMILESKKEILRELQDGKHDKIQETSEPSIQGQNTEAIFTEIIEQKMDKIKKEFKEQLKIKGLVDDIVEQLNDECPLFILKVDETVDLPRWEDTRSALTLLGCSADVLIVTTVKDIRQAKEYSYPEREPIDYSLAGLYYDTVLQITSQQKDEDNYDPQIFRNILEECEPHEFCMKIFTHTMYINPKRSNEELNKLYRNLQASPKSFDIIARKMFKFSYTDMPKEYKSCLLYLAIFPAGYKIRRSTLIERWVAEGLIFKDDWPSSVHQANRCFDELINRWLVYPADTSATGKVKSCVVGDLVHGFITKIARKQHIVETRLSRHLARHFSIFNDLQLRSSDKIDGFFQRLSRSSRVSLLKVLDLEGCQQCFGGKNQRYLDDICSKMLLLKYLSLKGTDVTQLPGKINNLRELEVLDIRQTNVPMNATVNLLLLKLKRLLAGRTDQSPSNSNPSTALRVNELVSTVQIPHKIDKMVNMEVLCNVKARSSHDLKDIGKLWQLRKLGVVVDDTSSHLKNLLRAISDLHECLFSLSITLPTERSEDTPSSEELPVPFKHSPKVLEHLSISGTTQKGHLLPLFTRDDNNKLVKVTLSRTNLNQDYFKIIAMLPKLQFIRLRHIACTESMLTFKKDEYKCLRCLHVDGSSFTKIIFEDESAPELKKMVLSFTNIEYVSGVDGLEKLEEVELSMSSSSCNNGMLISSFTNAEQLSKLILRGTLFEQGDEHIRTRITFNDDEFPNLKLLIVDCSAISEIIFNSGSAPKLEKIVWSSFTSLSDINNLSGLKELEFNGDLVPDKVKQAIENHKNKLNLKHNEPEIQDQAKGEEQEDDDDAPRFPFCWTKQI</sequence>
<keyword evidence="12" id="KW-1185">Reference proteome</keyword>
<evidence type="ECO:0000259" key="9">
    <source>
        <dbReference type="Pfam" id="PF23559"/>
    </source>
</evidence>
<dbReference type="GO" id="GO:0042742">
    <property type="term" value="P:defense response to bacterium"/>
    <property type="evidence" value="ECO:0007669"/>
    <property type="project" value="UniProtKB-ARBA"/>
</dbReference>
<dbReference type="EMBL" id="OZ075132">
    <property type="protein sequence ID" value="CAL4984571.1"/>
    <property type="molecule type" value="Genomic_DNA"/>
</dbReference>
<proteinExistence type="inferred from homology"/>
<dbReference type="InterPro" id="IPR036388">
    <property type="entry name" value="WH-like_DNA-bd_sf"/>
</dbReference>
<evidence type="ECO:0000259" key="10">
    <source>
        <dbReference type="Pfam" id="PF23598"/>
    </source>
</evidence>
<protein>
    <recommendedName>
        <fullName evidence="13">Rx N-terminal domain-containing protein</fullName>
    </recommendedName>
</protein>
<evidence type="ECO:0000256" key="2">
    <source>
        <dbReference type="ARBA" id="ARBA00022614"/>
    </source>
</evidence>
<gene>
    <name evidence="11" type="ORF">URODEC1_LOCUS57553</name>
</gene>
<evidence type="ECO:0000313" key="11">
    <source>
        <dbReference type="EMBL" id="CAL4984571.1"/>
    </source>
</evidence>
<evidence type="ECO:0000256" key="4">
    <source>
        <dbReference type="ARBA" id="ARBA00022741"/>
    </source>
</evidence>
<feature type="compositionally biased region" description="Basic and acidic residues" evidence="7">
    <location>
        <begin position="444"/>
        <end position="463"/>
    </location>
</feature>
<dbReference type="InterPro" id="IPR058922">
    <property type="entry name" value="WHD_DRP"/>
</dbReference>
<evidence type="ECO:0008006" key="13">
    <source>
        <dbReference type="Google" id="ProtNLM"/>
    </source>
</evidence>
<feature type="compositionally biased region" description="Basic and acidic residues" evidence="7">
    <location>
        <begin position="485"/>
        <end position="507"/>
    </location>
</feature>